<evidence type="ECO:0000313" key="2">
    <source>
        <dbReference type="WBParaSite" id="nRc.2.0.1.t36851-RA"/>
    </source>
</evidence>
<dbReference type="AlphaFoldDB" id="A0A915KFU4"/>
<proteinExistence type="predicted"/>
<organism evidence="1 2">
    <name type="scientific">Romanomermis culicivorax</name>
    <name type="common">Nematode worm</name>
    <dbReference type="NCBI Taxonomy" id="13658"/>
    <lineage>
        <taxon>Eukaryota</taxon>
        <taxon>Metazoa</taxon>
        <taxon>Ecdysozoa</taxon>
        <taxon>Nematoda</taxon>
        <taxon>Enoplea</taxon>
        <taxon>Dorylaimia</taxon>
        <taxon>Mermithida</taxon>
        <taxon>Mermithoidea</taxon>
        <taxon>Mermithidae</taxon>
        <taxon>Romanomermis</taxon>
    </lineage>
</organism>
<name>A0A915KFU4_ROMCU</name>
<dbReference type="WBParaSite" id="nRc.2.0.1.t36851-RA">
    <property type="protein sequence ID" value="nRc.2.0.1.t36851-RA"/>
    <property type="gene ID" value="nRc.2.0.1.g36851"/>
</dbReference>
<protein>
    <submittedName>
        <fullName evidence="2">Uncharacterized protein</fullName>
    </submittedName>
</protein>
<sequence>MIIIQATFSSSRFCFETVESTFHCLCVGPEPKPVPLAQKSVFLGALSDDNFSAAIIGQNFTGQYEFQQAKTKKNFINSFGDWAIVAAELVEAKSGNVTPTKDVGIG</sequence>
<accession>A0A915KFU4</accession>
<keyword evidence="1" id="KW-1185">Reference proteome</keyword>
<reference evidence="2" key="1">
    <citation type="submission" date="2022-11" db="UniProtKB">
        <authorList>
            <consortium name="WormBaseParasite"/>
        </authorList>
    </citation>
    <scope>IDENTIFICATION</scope>
</reference>
<dbReference type="Proteomes" id="UP000887565">
    <property type="component" value="Unplaced"/>
</dbReference>
<evidence type="ECO:0000313" key="1">
    <source>
        <dbReference type="Proteomes" id="UP000887565"/>
    </source>
</evidence>